<accession>A0A9E7SRJ8</accession>
<evidence type="ECO:0000256" key="1">
    <source>
        <dbReference type="SAM" id="MobiDB-lite"/>
    </source>
</evidence>
<dbReference type="InterPro" id="IPR036913">
    <property type="entry name" value="YegP-like_sf"/>
</dbReference>
<dbReference type="Gene3D" id="2.30.29.80">
    <property type="match status" value="1"/>
</dbReference>
<dbReference type="EMBL" id="ON529858">
    <property type="protein sequence ID" value="UTC29703.1"/>
    <property type="molecule type" value="Genomic_DNA"/>
</dbReference>
<evidence type="ECO:0000313" key="3">
    <source>
        <dbReference type="Proteomes" id="UP001057427"/>
    </source>
</evidence>
<sequence length="220" mass="24366">MKRILVGIDLPDVLAPRAGHLVERIGRIMAADANLTEGVVTIPVGIDSPIVGLVAPEAREHRKIGTWRVDEVDIERFRHLGRDTTYDTAGTLQVQTDTPIVDGAVLTIYVANEDGKVYGRPPTEFYHPDRFVPEDIEEPRVHPFASTNGRAPSDPLPEPAAPSKAKPGPKGKFEIYEDKAGEFRVRFKVGREIVFATEGYSTRANAKRSRDRLKSLMKDA</sequence>
<protein>
    <submittedName>
        <fullName evidence="2">Uncharacterized protein</fullName>
    </submittedName>
</protein>
<gene>
    <name evidence="2" type="ORF">BAJUN_00730</name>
</gene>
<proteinExistence type="predicted"/>
<evidence type="ECO:0000313" key="2">
    <source>
        <dbReference type="EMBL" id="UTC29703.1"/>
    </source>
</evidence>
<feature type="compositionally biased region" description="Low complexity" evidence="1">
    <location>
        <begin position="161"/>
        <end position="170"/>
    </location>
</feature>
<feature type="region of interest" description="Disordered" evidence="1">
    <location>
        <begin position="142"/>
        <end position="173"/>
    </location>
</feature>
<keyword evidence="3" id="KW-1185">Reference proteome</keyword>
<dbReference type="SUPFAM" id="SSF160113">
    <property type="entry name" value="YegP-like"/>
    <property type="match status" value="1"/>
</dbReference>
<feature type="region of interest" description="Disordered" evidence="1">
    <location>
        <begin position="200"/>
        <end position="220"/>
    </location>
</feature>
<dbReference type="Proteomes" id="UP001057427">
    <property type="component" value="Segment"/>
</dbReference>
<organism evidence="2 3">
    <name type="scientific">Brevundimonas phage vB_BgoS-Bajun</name>
    <dbReference type="NCBI Taxonomy" id="2948594"/>
    <lineage>
        <taxon>Viruses</taxon>
        <taxon>Duplodnaviria</taxon>
        <taxon>Heunggongvirae</taxon>
        <taxon>Uroviricota</taxon>
        <taxon>Caudoviricetes</taxon>
        <taxon>Dolichocephalovirinae</taxon>
    </lineage>
</organism>
<reference evidence="2" key="1">
    <citation type="submission" date="2022-05" db="EMBL/GenBank/DDBJ databases">
        <authorList>
            <person name="Friedrich I."/>
            <person name="Poehlein A."/>
            <person name="Schneider D."/>
            <person name="Hertel R."/>
            <person name="Daniel R."/>
        </authorList>
    </citation>
    <scope>NUCLEOTIDE SEQUENCE</scope>
</reference>
<name>A0A9E7SRJ8_9CAUD</name>